<evidence type="ECO:0000313" key="2">
    <source>
        <dbReference type="EMBL" id="JAS64553.1"/>
    </source>
</evidence>
<reference evidence="2" key="1">
    <citation type="submission" date="2015-11" db="EMBL/GenBank/DDBJ databases">
        <title>De novo transcriptome assembly of four potential Pierce s Disease insect vectors from Arizona vineyards.</title>
        <authorList>
            <person name="Tassone E.E."/>
        </authorList>
    </citation>
    <scope>NUCLEOTIDE SEQUENCE</scope>
</reference>
<feature type="compositionally biased region" description="Basic and acidic residues" evidence="1">
    <location>
        <begin position="152"/>
        <end position="161"/>
    </location>
</feature>
<feature type="region of interest" description="Disordered" evidence="1">
    <location>
        <begin position="1"/>
        <end position="171"/>
    </location>
</feature>
<proteinExistence type="predicted"/>
<name>A0A1B6GQC0_9HEMI</name>
<sequence length="353" mass="39947">TQKKGNKDRYNRKPEDKDIHLNVVGVPPKNVSVKKTPHMERDNDYHLYKISIDTKKKETTKEKKRRVGPAQSLKTPSKLQQSESQQSSLKSYFESIDRDHPNVNQRMKISPSKSRDYNEDNTSDVCFTLPGEENRNIRIVGQPLQKPGPSSPDRESDDRSLKPKQVGFSDLDTVYGSVPSMESYDDFFYRKTSPEVYQMQNKNTEDPFLKDKMKISNVFPEWTPEIGDENISKHEIPEATVKYNDNPHNNIYPTEPVTQLSRTEENSTPNVYKSLESLKSRNAEPVMPSIKSLPVDEQEEPLGATSLISNISRTGSSKSQNKSIAEPSHTGLSRDKPLFEGSIGSSSLNVIAS</sequence>
<feature type="compositionally biased region" description="Polar residues" evidence="1">
    <location>
        <begin position="306"/>
        <end position="323"/>
    </location>
</feature>
<feature type="region of interest" description="Disordered" evidence="1">
    <location>
        <begin position="276"/>
        <end position="339"/>
    </location>
</feature>
<feature type="non-terminal residue" evidence="2">
    <location>
        <position position="353"/>
    </location>
</feature>
<feature type="compositionally biased region" description="Low complexity" evidence="1">
    <location>
        <begin position="77"/>
        <end position="91"/>
    </location>
</feature>
<feature type="compositionally biased region" description="Basic and acidic residues" evidence="1">
    <location>
        <begin position="37"/>
        <end position="61"/>
    </location>
</feature>
<protein>
    <submittedName>
        <fullName evidence="2">Uncharacterized protein</fullName>
    </submittedName>
</protein>
<dbReference type="EMBL" id="GECZ01005216">
    <property type="protein sequence ID" value="JAS64553.1"/>
    <property type="molecule type" value="Transcribed_RNA"/>
</dbReference>
<feature type="non-terminal residue" evidence="2">
    <location>
        <position position="1"/>
    </location>
</feature>
<dbReference type="AlphaFoldDB" id="A0A1B6GQC0"/>
<organism evidence="2">
    <name type="scientific">Cuerna arida</name>
    <dbReference type="NCBI Taxonomy" id="1464854"/>
    <lineage>
        <taxon>Eukaryota</taxon>
        <taxon>Metazoa</taxon>
        <taxon>Ecdysozoa</taxon>
        <taxon>Arthropoda</taxon>
        <taxon>Hexapoda</taxon>
        <taxon>Insecta</taxon>
        <taxon>Pterygota</taxon>
        <taxon>Neoptera</taxon>
        <taxon>Paraneoptera</taxon>
        <taxon>Hemiptera</taxon>
        <taxon>Auchenorrhyncha</taxon>
        <taxon>Membracoidea</taxon>
        <taxon>Cicadellidae</taxon>
        <taxon>Cicadellinae</taxon>
        <taxon>Proconiini</taxon>
        <taxon>Cuerna</taxon>
    </lineage>
</organism>
<gene>
    <name evidence="2" type="ORF">g.37885</name>
</gene>
<accession>A0A1B6GQC0</accession>
<feature type="compositionally biased region" description="Basic and acidic residues" evidence="1">
    <location>
        <begin position="1"/>
        <end position="20"/>
    </location>
</feature>
<evidence type="ECO:0000256" key="1">
    <source>
        <dbReference type="SAM" id="MobiDB-lite"/>
    </source>
</evidence>